<protein>
    <submittedName>
        <fullName evidence="2">Rhodanese-like domain-containing protein</fullName>
    </submittedName>
</protein>
<comment type="caution">
    <text evidence="2">The sequence shown here is derived from an EMBL/GenBank/DDBJ whole genome shotgun (WGS) entry which is preliminary data.</text>
</comment>
<dbReference type="AlphaFoldDB" id="A0A927CQ52"/>
<organism evidence="2 3">
    <name type="scientific">Paenibacillus arenilitoris</name>
    <dbReference type="NCBI Taxonomy" id="2772299"/>
    <lineage>
        <taxon>Bacteria</taxon>
        <taxon>Bacillati</taxon>
        <taxon>Bacillota</taxon>
        <taxon>Bacilli</taxon>
        <taxon>Bacillales</taxon>
        <taxon>Paenibacillaceae</taxon>
        <taxon>Paenibacillus</taxon>
    </lineage>
</organism>
<evidence type="ECO:0000313" key="2">
    <source>
        <dbReference type="EMBL" id="MBD2869620.1"/>
    </source>
</evidence>
<dbReference type="EMBL" id="JACXIY010000015">
    <property type="protein sequence ID" value="MBD2869620.1"/>
    <property type="molecule type" value="Genomic_DNA"/>
</dbReference>
<proteinExistence type="predicted"/>
<dbReference type="Proteomes" id="UP000632125">
    <property type="component" value="Unassembled WGS sequence"/>
</dbReference>
<accession>A0A927CQ52</accession>
<evidence type="ECO:0000313" key="3">
    <source>
        <dbReference type="Proteomes" id="UP000632125"/>
    </source>
</evidence>
<dbReference type="Pfam" id="PF00581">
    <property type="entry name" value="Rhodanese"/>
    <property type="match status" value="1"/>
</dbReference>
<feature type="domain" description="Rhodanese" evidence="1">
    <location>
        <begin position="20"/>
        <end position="104"/>
    </location>
</feature>
<name>A0A927CQ52_9BACL</name>
<gene>
    <name evidence="2" type="ORF">IDH41_13600</name>
</gene>
<dbReference type="SMART" id="SM00450">
    <property type="entry name" value="RHOD"/>
    <property type="match status" value="1"/>
</dbReference>
<dbReference type="InterPro" id="IPR036873">
    <property type="entry name" value="Rhodanese-like_dom_sf"/>
</dbReference>
<dbReference type="SUPFAM" id="SSF52821">
    <property type="entry name" value="Rhodanese/Cell cycle control phosphatase"/>
    <property type="match status" value="1"/>
</dbReference>
<keyword evidence="3" id="KW-1185">Reference proteome</keyword>
<evidence type="ECO:0000259" key="1">
    <source>
        <dbReference type="PROSITE" id="PS50206"/>
    </source>
</evidence>
<dbReference type="RefSeq" id="WP_190861860.1">
    <property type="nucleotide sequence ID" value="NZ_JACXIY010000015.1"/>
</dbReference>
<dbReference type="PANTHER" id="PTHR43031">
    <property type="entry name" value="FAD-DEPENDENT OXIDOREDUCTASE"/>
    <property type="match status" value="1"/>
</dbReference>
<dbReference type="InterPro" id="IPR050229">
    <property type="entry name" value="GlpE_sulfurtransferase"/>
</dbReference>
<reference evidence="2" key="1">
    <citation type="submission" date="2020-09" db="EMBL/GenBank/DDBJ databases">
        <title>A novel bacterium of genus Paenibacillus, isolated from South China Sea.</title>
        <authorList>
            <person name="Huang H."/>
            <person name="Mo K."/>
            <person name="Hu Y."/>
        </authorList>
    </citation>
    <scope>NUCLEOTIDE SEQUENCE</scope>
    <source>
        <strain evidence="2">IB182493</strain>
    </source>
</reference>
<dbReference type="PROSITE" id="PS50206">
    <property type="entry name" value="RHODANESE_3"/>
    <property type="match status" value="1"/>
</dbReference>
<sequence length="108" mass="11896">MANWQNVTPEALLEGLGNGRIEPIQIIDVREPFEWDYYHLEGSIPIPMNTIPSRLGELDDSKTIYVICAHGVRSVAVCDFLDERGYGGIRNVEGGIAAVASLKGFAYD</sequence>
<dbReference type="Gene3D" id="3.40.250.10">
    <property type="entry name" value="Rhodanese-like domain"/>
    <property type="match status" value="1"/>
</dbReference>
<dbReference type="PANTHER" id="PTHR43031:SF17">
    <property type="entry name" value="SULFURTRANSFERASE YTWF-RELATED"/>
    <property type="match status" value="1"/>
</dbReference>
<dbReference type="InterPro" id="IPR001763">
    <property type="entry name" value="Rhodanese-like_dom"/>
</dbReference>